<sequence>TIASILPRPVQNSIHLSPLFRPSISHLSPFSAIYRSTPRFCLTFGEGDDRNGRPRFALGAAPLSLSTSLHQFFYQLPVNMSDSNYHFIIRRLVREKPEGGIDVGQPFNINAIKHYRKLLYSFATSHDH</sequence>
<protein>
    <submittedName>
        <fullName evidence="1">Uncharacterized protein</fullName>
    </submittedName>
</protein>
<accession>A0A392QIE0</accession>
<evidence type="ECO:0000313" key="1">
    <source>
        <dbReference type="EMBL" id="MCI23968.1"/>
    </source>
</evidence>
<organism evidence="1 2">
    <name type="scientific">Trifolium medium</name>
    <dbReference type="NCBI Taxonomy" id="97028"/>
    <lineage>
        <taxon>Eukaryota</taxon>
        <taxon>Viridiplantae</taxon>
        <taxon>Streptophyta</taxon>
        <taxon>Embryophyta</taxon>
        <taxon>Tracheophyta</taxon>
        <taxon>Spermatophyta</taxon>
        <taxon>Magnoliopsida</taxon>
        <taxon>eudicotyledons</taxon>
        <taxon>Gunneridae</taxon>
        <taxon>Pentapetalae</taxon>
        <taxon>rosids</taxon>
        <taxon>fabids</taxon>
        <taxon>Fabales</taxon>
        <taxon>Fabaceae</taxon>
        <taxon>Papilionoideae</taxon>
        <taxon>50 kb inversion clade</taxon>
        <taxon>NPAAA clade</taxon>
        <taxon>Hologalegina</taxon>
        <taxon>IRL clade</taxon>
        <taxon>Trifolieae</taxon>
        <taxon>Trifolium</taxon>
    </lineage>
</organism>
<feature type="non-terminal residue" evidence="1">
    <location>
        <position position="1"/>
    </location>
</feature>
<name>A0A392QIE0_9FABA</name>
<dbReference type="Proteomes" id="UP000265520">
    <property type="component" value="Unassembled WGS sequence"/>
</dbReference>
<dbReference type="EMBL" id="LXQA010138871">
    <property type="protein sequence ID" value="MCI23968.1"/>
    <property type="molecule type" value="Genomic_DNA"/>
</dbReference>
<reference evidence="1 2" key="1">
    <citation type="journal article" date="2018" name="Front. Plant Sci.">
        <title>Red Clover (Trifolium pratense) and Zigzag Clover (T. medium) - A Picture of Genomic Similarities and Differences.</title>
        <authorList>
            <person name="Dluhosova J."/>
            <person name="Istvanek J."/>
            <person name="Nedelnik J."/>
            <person name="Repkova J."/>
        </authorList>
    </citation>
    <scope>NUCLEOTIDE SEQUENCE [LARGE SCALE GENOMIC DNA]</scope>
    <source>
        <strain evidence="2">cv. 10/8</strain>
        <tissue evidence="1">Leaf</tissue>
    </source>
</reference>
<dbReference type="AlphaFoldDB" id="A0A392QIE0"/>
<evidence type="ECO:0000313" key="2">
    <source>
        <dbReference type="Proteomes" id="UP000265520"/>
    </source>
</evidence>
<proteinExistence type="predicted"/>
<comment type="caution">
    <text evidence="1">The sequence shown here is derived from an EMBL/GenBank/DDBJ whole genome shotgun (WGS) entry which is preliminary data.</text>
</comment>
<keyword evidence="2" id="KW-1185">Reference proteome</keyword>